<evidence type="ECO:0000313" key="2">
    <source>
        <dbReference type="Proteomes" id="UP000007148"/>
    </source>
</evidence>
<dbReference type="InterPro" id="IPR009057">
    <property type="entry name" value="Homeodomain-like_sf"/>
</dbReference>
<keyword evidence="2" id="KW-1185">Reference proteome</keyword>
<dbReference type="SUPFAM" id="SSF46689">
    <property type="entry name" value="Homeodomain-like"/>
    <property type="match status" value="1"/>
</dbReference>
<dbReference type="HOGENOM" id="CLU_2210990_0_0_1"/>
<organism evidence="1 2">
    <name type="scientific">Serendipita indica (strain DSM 11827)</name>
    <name type="common">Root endophyte fungus</name>
    <name type="synonym">Piriformospora indica</name>
    <dbReference type="NCBI Taxonomy" id="1109443"/>
    <lineage>
        <taxon>Eukaryota</taxon>
        <taxon>Fungi</taxon>
        <taxon>Dikarya</taxon>
        <taxon>Basidiomycota</taxon>
        <taxon>Agaricomycotina</taxon>
        <taxon>Agaricomycetes</taxon>
        <taxon>Sebacinales</taxon>
        <taxon>Serendipitaceae</taxon>
        <taxon>Serendipita</taxon>
    </lineage>
</organism>
<dbReference type="EMBL" id="CAFZ01000351">
    <property type="protein sequence ID" value="CCA74758.1"/>
    <property type="molecule type" value="Genomic_DNA"/>
</dbReference>
<evidence type="ECO:0008006" key="3">
    <source>
        <dbReference type="Google" id="ProtNLM"/>
    </source>
</evidence>
<gene>
    <name evidence="1" type="ORF">PIIN_08716</name>
</gene>
<sequence length="107" mass="12443">MARRLSADIRHLIVKASFERPVEEVAAQFYVSTRTVHRIIKQGINGLQFERKERALCISKKLKEHAIQYMIRLIQRNPCIYLGEIKEKLSSGLDIEVSKSTIYRTLV</sequence>
<evidence type="ECO:0000313" key="1">
    <source>
        <dbReference type="EMBL" id="CCA74758.1"/>
    </source>
</evidence>
<dbReference type="Proteomes" id="UP000007148">
    <property type="component" value="Unassembled WGS sequence"/>
</dbReference>
<dbReference type="InParanoid" id="G4TTW5"/>
<accession>G4TTW5</accession>
<reference evidence="1 2" key="1">
    <citation type="journal article" date="2011" name="PLoS Pathog.">
        <title>Endophytic Life Strategies Decoded by Genome and Transcriptome Analyses of the Mutualistic Root Symbiont Piriformospora indica.</title>
        <authorList>
            <person name="Zuccaro A."/>
            <person name="Lahrmann U."/>
            <person name="Guldener U."/>
            <person name="Langen G."/>
            <person name="Pfiffi S."/>
            <person name="Biedenkopf D."/>
            <person name="Wong P."/>
            <person name="Samans B."/>
            <person name="Grimm C."/>
            <person name="Basiewicz M."/>
            <person name="Murat C."/>
            <person name="Martin F."/>
            <person name="Kogel K.H."/>
        </authorList>
    </citation>
    <scope>NUCLEOTIDE SEQUENCE [LARGE SCALE GENOMIC DNA]</scope>
    <source>
        <strain evidence="1 2">DSM 11827</strain>
    </source>
</reference>
<comment type="caution">
    <text evidence="1">The sequence shown here is derived from an EMBL/GenBank/DDBJ whole genome shotgun (WGS) entry which is preliminary data.</text>
</comment>
<protein>
    <recommendedName>
        <fullName evidence="3">Transposase Synechocystis PCC 6803 domain-containing protein</fullName>
    </recommendedName>
</protein>
<dbReference type="AlphaFoldDB" id="G4TTW5"/>
<dbReference type="OrthoDB" id="3264182at2759"/>
<proteinExistence type="predicted"/>
<name>G4TTW5_SERID</name>